<dbReference type="GeneID" id="68108854"/>
<dbReference type="RefSeq" id="XP_044564006.1">
    <property type="nucleotide sequence ID" value="XM_044704742.1"/>
</dbReference>
<keyword evidence="2" id="KW-1185">Reference proteome</keyword>
<dbReference type="EMBL" id="VFQX01000027">
    <property type="protein sequence ID" value="KAF0979293.1"/>
    <property type="molecule type" value="Genomic_DNA"/>
</dbReference>
<dbReference type="OrthoDB" id="10384645at2759"/>
<organism evidence="1 2">
    <name type="scientific">Naegleria fowleri</name>
    <name type="common">Brain eating amoeba</name>
    <dbReference type="NCBI Taxonomy" id="5763"/>
    <lineage>
        <taxon>Eukaryota</taxon>
        <taxon>Discoba</taxon>
        <taxon>Heterolobosea</taxon>
        <taxon>Tetramitia</taxon>
        <taxon>Eutetramitia</taxon>
        <taxon>Vahlkampfiidae</taxon>
        <taxon>Naegleria</taxon>
    </lineage>
</organism>
<proteinExistence type="predicted"/>
<accession>A0A6A5BMQ2</accession>
<reference evidence="1 2" key="1">
    <citation type="journal article" date="2019" name="Sci. Rep.">
        <title>Nanopore sequencing improves the draft genome of the human pathogenic amoeba Naegleria fowleri.</title>
        <authorList>
            <person name="Liechti N."/>
            <person name="Schurch N."/>
            <person name="Bruggmann R."/>
            <person name="Wittwer M."/>
        </authorList>
    </citation>
    <scope>NUCLEOTIDE SEQUENCE [LARGE SCALE GENOMIC DNA]</scope>
    <source>
        <strain evidence="1 2">ATCC 30894</strain>
    </source>
</reference>
<protein>
    <submittedName>
        <fullName evidence="1">Uncharacterized protein</fullName>
    </submittedName>
</protein>
<dbReference type="AlphaFoldDB" id="A0A6A5BMQ2"/>
<evidence type="ECO:0000313" key="2">
    <source>
        <dbReference type="Proteomes" id="UP000444721"/>
    </source>
</evidence>
<dbReference type="Proteomes" id="UP000444721">
    <property type="component" value="Unassembled WGS sequence"/>
</dbReference>
<sequence length="150" mass="17218">MASFSNNNAVFPIRKDFSFISAVRETFPAHYSLFNAEIYFSNMLLSDLMTNSSAGNHPSSSILLSTRSSLTYQVVAYVANLFTVTLKDRVSPFITKQMNNLIWLIRYKILFDNLKLNTIHHHVETNLNSTITANNIIEETHQNKRNTQDR</sequence>
<name>A0A6A5BMQ2_NAEFO</name>
<dbReference type="VEuPathDB" id="AmoebaDB:FDP41_001636"/>
<comment type="caution">
    <text evidence="1">The sequence shown here is derived from an EMBL/GenBank/DDBJ whole genome shotgun (WGS) entry which is preliminary data.</text>
</comment>
<gene>
    <name evidence="1" type="ORF">FDP41_001636</name>
</gene>
<evidence type="ECO:0000313" key="1">
    <source>
        <dbReference type="EMBL" id="KAF0979293.1"/>
    </source>
</evidence>
<dbReference type="VEuPathDB" id="AmoebaDB:NF0118940"/>